<dbReference type="PROSITE" id="PS50297">
    <property type="entry name" value="ANK_REP_REGION"/>
    <property type="match status" value="3"/>
</dbReference>
<dbReference type="EnsemblMetazoa" id="ENSAATROPT003509">
    <property type="protein sequence ID" value="ENSAATROPP003370"/>
    <property type="gene ID" value="ENSAATROPG002785"/>
</dbReference>
<dbReference type="PROSITE" id="PS50088">
    <property type="entry name" value="ANK_REPEAT"/>
    <property type="match status" value="4"/>
</dbReference>
<dbReference type="PANTHER" id="PTHR24198">
    <property type="entry name" value="ANKYRIN REPEAT AND PROTEIN KINASE DOMAIN-CONTAINING PROTEIN"/>
    <property type="match status" value="1"/>
</dbReference>
<dbReference type="InterPro" id="IPR036770">
    <property type="entry name" value="Ankyrin_rpt-contain_sf"/>
</dbReference>
<dbReference type="Proteomes" id="UP000075880">
    <property type="component" value="Unassembled WGS sequence"/>
</dbReference>
<accession>A0AAG5CWW5</accession>
<dbReference type="Pfam" id="PF12796">
    <property type="entry name" value="Ank_2"/>
    <property type="match status" value="5"/>
</dbReference>
<keyword evidence="2 3" id="KW-0040">ANK repeat</keyword>
<feature type="region of interest" description="Disordered" evidence="4">
    <location>
        <begin position="181"/>
        <end position="204"/>
    </location>
</feature>
<feature type="repeat" description="ANK" evidence="3">
    <location>
        <begin position="1519"/>
        <end position="1551"/>
    </location>
</feature>
<dbReference type="SUPFAM" id="SSF48403">
    <property type="entry name" value="Ankyrin repeat"/>
    <property type="match status" value="4"/>
</dbReference>
<evidence type="ECO:0000256" key="4">
    <source>
        <dbReference type="SAM" id="MobiDB-lite"/>
    </source>
</evidence>
<evidence type="ECO:0000256" key="3">
    <source>
        <dbReference type="PROSITE-ProRule" id="PRU00023"/>
    </source>
</evidence>
<dbReference type="Gene3D" id="1.25.40.20">
    <property type="entry name" value="Ankyrin repeat-containing domain"/>
    <property type="match status" value="5"/>
</dbReference>
<proteinExistence type="predicted"/>
<evidence type="ECO:0000256" key="1">
    <source>
        <dbReference type="ARBA" id="ARBA00022737"/>
    </source>
</evidence>
<name>A0AAG5CWW5_ANOAO</name>
<organism evidence="5 6">
    <name type="scientific">Anopheles atroparvus</name>
    <name type="common">European mosquito</name>
    <dbReference type="NCBI Taxonomy" id="41427"/>
    <lineage>
        <taxon>Eukaryota</taxon>
        <taxon>Metazoa</taxon>
        <taxon>Ecdysozoa</taxon>
        <taxon>Arthropoda</taxon>
        <taxon>Hexapoda</taxon>
        <taxon>Insecta</taxon>
        <taxon>Pterygota</taxon>
        <taxon>Neoptera</taxon>
        <taxon>Endopterygota</taxon>
        <taxon>Diptera</taxon>
        <taxon>Nematocera</taxon>
        <taxon>Culicoidea</taxon>
        <taxon>Culicidae</taxon>
        <taxon>Anophelinae</taxon>
        <taxon>Anopheles</taxon>
    </lineage>
</organism>
<reference evidence="5" key="2">
    <citation type="submission" date="2024-04" db="UniProtKB">
        <authorList>
            <consortium name="EnsemblMetazoa"/>
        </authorList>
    </citation>
    <scope>IDENTIFICATION</scope>
    <source>
        <strain evidence="5">EBRO</strain>
    </source>
</reference>
<dbReference type="InterPro" id="IPR002110">
    <property type="entry name" value="Ankyrin_rpt"/>
</dbReference>
<dbReference type="PRINTS" id="PR01415">
    <property type="entry name" value="ANKYRIN"/>
</dbReference>
<keyword evidence="1" id="KW-0677">Repeat</keyword>
<evidence type="ECO:0000313" key="6">
    <source>
        <dbReference type="Proteomes" id="UP000075880"/>
    </source>
</evidence>
<reference evidence="6" key="1">
    <citation type="submission" date="2021-09" db="EMBL/GenBank/DDBJ databases">
        <authorList>
            <consortium name="Infravec"/>
            <person name="Campbell I L."/>
            <person name="Maslen G."/>
            <person name="Yates A."/>
        </authorList>
    </citation>
    <scope>NUCLEOTIDE SEQUENCE [LARGE SCALE GENOMIC DNA]</scope>
    <source>
        <strain evidence="6">Infravec2 EBRE</strain>
    </source>
</reference>
<dbReference type="SMART" id="SM00248">
    <property type="entry name" value="ANK"/>
    <property type="match status" value="15"/>
</dbReference>
<feature type="repeat" description="ANK" evidence="3">
    <location>
        <begin position="1552"/>
        <end position="1584"/>
    </location>
</feature>
<feature type="repeat" description="ANK" evidence="3">
    <location>
        <begin position="1585"/>
        <end position="1617"/>
    </location>
</feature>
<evidence type="ECO:0000313" key="5">
    <source>
        <dbReference type="EnsemblMetazoa" id="ENSAATROPP003371"/>
    </source>
</evidence>
<evidence type="ECO:0000256" key="2">
    <source>
        <dbReference type="ARBA" id="ARBA00023043"/>
    </source>
</evidence>
<keyword evidence="6" id="KW-1185">Reference proteome</keyword>
<protein>
    <recommendedName>
        <fullName evidence="7">Ankyrin repeat protein</fullName>
    </recommendedName>
</protein>
<sequence length="1713" mass="195410">MSDQRTKMMDSFLCAIQSGQVEAVREALDKFAPDLDYQDPEREGNSPLHLAVTAKRNKTRLIELLIRAGADGDLRNRLGLTPAERALEHGQQHVAEYVLWQELDGVPDEQAFLRLVRRGSVELLKIFLEKRAFEIRTKMKLIAHTLDELSVKGVSVAEPMHAFLEFELIARSYYAGLGVGGGETTGRSSKRKADPGKSGTMGETEAERRIQLVQSYTKYLTERYEASDNLCDLDDEFVVRLRAICDSLHWLEESVRKLQKRMPLAECTYLAAAFLAILERNAGFEIYKLVLNRQMLVMYLGAVSEELGSDAVPTERSFQWTPQLFLDLMACIREHRIVRYVVKRRRESTFLRRISTSSGEVTDPADRERLLAELGRREFKTLQADAALDGNPWGVEEFVAYLRGDGSEERAPTVGQLWQRLHPKLRLSKRQVAYATSRRELLGKIRARRLDELSRNKTKLLEREVGGREFCEGAVFGGHTVRRRNRIVFRRLRRTYDQLRQMHTVKRITHYVENALVIDLDDASNETLCLMAVKRVLQFIGDASTQQQHPPAFARMLENMFEHALAGGATTATGPTSTHPADDLRETFSARCSVGKYFVGKAPTVEQVKAIQERLKAVYRFCLYVINVQLIEAYKTFLGTAYRLRNRAQLQSYARYIGEHNLHTLSNIQFEHVFYDEQATARTLHELKRMYADMANELKLLSFIEKNIHFRFYHMQYHQTRLRVTLGNFAVVCRALRSNPDYGCVRALLHSYLRQSYQKYDLSRSISISDAKLALNELLRPYSSLSENEDSLKAVRHLEELQSLMNPDCLFGIDPVRCVRRASAGEPTRHHQFTRKLLREMHVPAPNDDEFQVLHERLRSAHYGNVFGLQSRYRIVEEYLRSKGVQSEDFKLSACRERDEELLQELFDAKVNDLVDILEKFECTDPESICERIAELPAFVQFALEFGLLELLEILASVGNAAVSRKSPAAHWSAALSGRNLRTYLVGGREALVIELLSFKSSATIFLNAIIFKRVSFRLYGGARLCDGRHASVPVSGFEHKYVNRLRWVEQQRALFEAVRAKECDLSELHEHVRNGADIGGTRLGSLMPNELCHYGLIDCAIAGDFRAMIDLLTRSDGVNGSALPVSGRHSLLDYLLRRTRKSHFVVALMGRLREEDRRMLVLYLCMFLGDVDLFRTYLERYDLFDELHLFVNSDDHAFVDRLLGGLEVFDWSRTDANGMTVLHKVINAGNVQAVRTLLTRMAPEQVNALCSMKYSAINLAARLNLIEIVRLLAEAKVDVNEMSEDEKLPVFWLIQYGNSRDIVRLAIDAGSDLTSFSSELCLLHRAIEYDNVDVLRYLLEECKVDPTRIYSNCNNVLHVAAGFDRSSTLQYLLALPGVRKLVNNCNLVKNTPLSVACKERHLRSARILLEVGGAATDPCGEYGLNALAFALYTNNSKLARLLFRHGATVSSPLSSDFQPINMAIRNRNIRMLEFLLRRGFDPNSAPLCFINAVSVQSRDILRRLTARGVRHVNHKDEFCQTALHRSVECDEYEIARDLIQLGAAINAKDRSGRTPLHLAVQRGNVRMVRLLLDSKCSVDELNYHGETPLIRAVVGNNLALVKILLNNGASVERLRNSDPPVLLYLVQENHEEILDYLLEHYQFDANEQDAYGNSLLYVATQHNHINIVKLLVDKYHARTNPANHKKLTPIMIARVKEYKEIFHFLAERLVEE</sequence>
<feature type="repeat" description="ANK" evidence="3">
    <location>
        <begin position="43"/>
        <end position="77"/>
    </location>
</feature>
<dbReference type="EnsemblMetazoa" id="ENSAATROPT003510">
    <property type="protein sequence ID" value="ENSAATROPP003371"/>
    <property type="gene ID" value="ENSAATROPG002785"/>
</dbReference>
<evidence type="ECO:0008006" key="7">
    <source>
        <dbReference type="Google" id="ProtNLM"/>
    </source>
</evidence>
<dbReference type="PANTHER" id="PTHR24198:SF165">
    <property type="entry name" value="ANKYRIN REPEAT-CONTAINING PROTEIN-RELATED"/>
    <property type="match status" value="1"/>
</dbReference>